<dbReference type="GO" id="GO:0022857">
    <property type="term" value="F:transmembrane transporter activity"/>
    <property type="evidence" value="ECO:0007669"/>
    <property type="project" value="InterPro"/>
</dbReference>
<evidence type="ECO:0000256" key="1">
    <source>
        <dbReference type="ARBA" id="ARBA00004651"/>
    </source>
</evidence>
<keyword evidence="4 7" id="KW-1133">Transmembrane helix</keyword>
<evidence type="ECO:0000313" key="9">
    <source>
        <dbReference type="EMBL" id="QEC50422.1"/>
    </source>
</evidence>
<feature type="transmembrane region" description="Helical" evidence="7">
    <location>
        <begin position="469"/>
        <end position="493"/>
    </location>
</feature>
<dbReference type="InterPro" id="IPR020846">
    <property type="entry name" value="MFS_dom"/>
</dbReference>
<dbReference type="InterPro" id="IPR036259">
    <property type="entry name" value="MFS_trans_sf"/>
</dbReference>
<protein>
    <submittedName>
        <fullName evidence="9">MFS transporter</fullName>
    </submittedName>
</protein>
<feature type="compositionally biased region" description="Low complexity" evidence="6">
    <location>
        <begin position="39"/>
        <end position="51"/>
    </location>
</feature>
<evidence type="ECO:0000256" key="6">
    <source>
        <dbReference type="SAM" id="MobiDB-lite"/>
    </source>
</evidence>
<evidence type="ECO:0000259" key="8">
    <source>
        <dbReference type="PROSITE" id="PS50850"/>
    </source>
</evidence>
<keyword evidence="3 7" id="KW-0812">Transmembrane</keyword>
<feature type="domain" description="Major facilitator superfamily (MFS) profile" evidence="8">
    <location>
        <begin position="81"/>
        <end position="529"/>
    </location>
</feature>
<reference evidence="9 10" key="1">
    <citation type="journal article" date="2018" name="J. Microbiol.">
        <title>Baekduia soli gen. nov., sp. nov., a novel bacterium isolated from the soil of Baekdu Mountain and proposal of a novel family name, Baekduiaceae fam. nov.</title>
        <authorList>
            <person name="An D.S."/>
            <person name="Siddiqi M.Z."/>
            <person name="Kim K.H."/>
            <person name="Yu H.S."/>
            <person name="Im W.T."/>
        </authorList>
    </citation>
    <scope>NUCLEOTIDE SEQUENCE [LARGE SCALE GENOMIC DNA]</scope>
    <source>
        <strain evidence="9 10">BR7-21</strain>
    </source>
</reference>
<dbReference type="CDD" id="cd17504">
    <property type="entry name" value="MFS_MMR_MDR_like"/>
    <property type="match status" value="1"/>
</dbReference>
<feature type="transmembrane region" description="Helical" evidence="7">
    <location>
        <begin position="82"/>
        <end position="104"/>
    </location>
</feature>
<dbReference type="OrthoDB" id="4484751at2"/>
<dbReference type="SUPFAM" id="SSF103473">
    <property type="entry name" value="MFS general substrate transporter"/>
    <property type="match status" value="1"/>
</dbReference>
<evidence type="ECO:0000256" key="4">
    <source>
        <dbReference type="ARBA" id="ARBA00022989"/>
    </source>
</evidence>
<feature type="transmembrane region" description="Helical" evidence="7">
    <location>
        <begin position="170"/>
        <end position="192"/>
    </location>
</feature>
<dbReference type="KEGG" id="bsol:FSW04_24430"/>
<dbReference type="Gene3D" id="1.20.1250.20">
    <property type="entry name" value="MFS general substrate transporter like domains"/>
    <property type="match status" value="1"/>
</dbReference>
<feature type="transmembrane region" description="Helical" evidence="7">
    <location>
        <begin position="232"/>
        <end position="254"/>
    </location>
</feature>
<feature type="transmembrane region" description="Helical" evidence="7">
    <location>
        <begin position="374"/>
        <end position="392"/>
    </location>
</feature>
<dbReference type="Gene3D" id="1.20.1720.10">
    <property type="entry name" value="Multidrug resistance protein D"/>
    <property type="match status" value="1"/>
</dbReference>
<dbReference type="InterPro" id="IPR005829">
    <property type="entry name" value="Sugar_transporter_CS"/>
</dbReference>
<proteinExistence type="predicted"/>
<feature type="transmembrane region" description="Helical" evidence="7">
    <location>
        <begin position="116"/>
        <end position="134"/>
    </location>
</feature>
<feature type="transmembrane region" description="Helical" evidence="7">
    <location>
        <begin position="505"/>
        <end position="524"/>
    </location>
</feature>
<dbReference type="PRINTS" id="PR01036">
    <property type="entry name" value="TCRTETB"/>
</dbReference>
<feature type="transmembrane region" description="Helical" evidence="7">
    <location>
        <begin position="404"/>
        <end position="422"/>
    </location>
</feature>
<evidence type="ECO:0000313" key="10">
    <source>
        <dbReference type="Proteomes" id="UP000321805"/>
    </source>
</evidence>
<feature type="transmembrane region" description="Helical" evidence="7">
    <location>
        <begin position="334"/>
        <end position="354"/>
    </location>
</feature>
<feature type="transmembrane region" description="Helical" evidence="7">
    <location>
        <begin position="146"/>
        <end position="164"/>
    </location>
</feature>
<dbReference type="GO" id="GO:0005886">
    <property type="term" value="C:plasma membrane"/>
    <property type="evidence" value="ECO:0007669"/>
    <property type="project" value="UniProtKB-SubCell"/>
</dbReference>
<comment type="subcellular location">
    <subcellularLocation>
        <location evidence="1">Cell membrane</location>
        <topology evidence="1">Multi-pass membrane protein</topology>
    </subcellularLocation>
</comment>
<dbReference type="PROSITE" id="PS50850">
    <property type="entry name" value="MFS"/>
    <property type="match status" value="1"/>
</dbReference>
<dbReference type="PANTHER" id="PTHR42718">
    <property type="entry name" value="MAJOR FACILITATOR SUPERFAMILY MULTIDRUG TRANSPORTER MFSC"/>
    <property type="match status" value="1"/>
</dbReference>
<evidence type="ECO:0000256" key="5">
    <source>
        <dbReference type="ARBA" id="ARBA00023136"/>
    </source>
</evidence>
<sequence length="555" mass="56444">MNRRAAARPMLPSSATTMNTGNGEGRPPRRARYPRADTARSGSTSSASTLRQLGWRDVPTGPQPARPPQAGDAARPDSTRTLLVLGSAGMAYAMGQTTLFPALSELIRALHTDAGSVAWTFSGYMVSAAVLTPVFGRLGDMFGKRVILVLALVLFTVGNVISALGDTLVIVVLGRVVQGASVGVFPLAFGVIRDEFPPERVRTGVGVISGTVGVGSGVGLVVGGLLVDHADYHWIFWASAMVGAVSAVACRLYIPESLVRRPAPVDIRGAVVMAVGLVLPLVAISEAKTWGWASPRTLGLIAAGAVVLAGWVVLERATEHPLVNMRTLGQPPVLATNVVTILIGFGMFGSYVLVPQLAQAPSSGGFGFGDDATIAGLLLVPGSLLMLVTGPVSGMIGARFGSRIPLAVGGVINGAGMLALAWSHGSYLLVLVLTSVALTGVGLGYAALPNLIIDAVPRSETGEATGVNTVMRGIGAALGGQVVATILAGSAAAGSTAPAESGFRTAFVVGATMALVGAGFALLIPRARGAPGEHLDVLGEIGAAAPLGEPPYVPD</sequence>
<feature type="transmembrane region" description="Helical" evidence="7">
    <location>
        <begin position="204"/>
        <end position="226"/>
    </location>
</feature>
<gene>
    <name evidence="9" type="ORF">FSW04_24430</name>
</gene>
<feature type="transmembrane region" description="Helical" evidence="7">
    <location>
        <begin position="266"/>
        <end position="285"/>
    </location>
</feature>
<dbReference type="Pfam" id="PF07690">
    <property type="entry name" value="MFS_1"/>
    <property type="match status" value="1"/>
</dbReference>
<feature type="transmembrane region" description="Helical" evidence="7">
    <location>
        <begin position="297"/>
        <end position="314"/>
    </location>
</feature>
<evidence type="ECO:0000256" key="7">
    <source>
        <dbReference type="SAM" id="Phobius"/>
    </source>
</evidence>
<feature type="region of interest" description="Disordered" evidence="6">
    <location>
        <begin position="1"/>
        <end position="77"/>
    </location>
</feature>
<evidence type="ECO:0000256" key="2">
    <source>
        <dbReference type="ARBA" id="ARBA00022448"/>
    </source>
</evidence>
<feature type="transmembrane region" description="Helical" evidence="7">
    <location>
        <begin position="428"/>
        <end position="448"/>
    </location>
</feature>
<dbReference type="Proteomes" id="UP000321805">
    <property type="component" value="Chromosome"/>
</dbReference>
<keyword evidence="2" id="KW-0813">Transport</keyword>
<accession>A0A5B8UCN8</accession>
<dbReference type="InterPro" id="IPR011701">
    <property type="entry name" value="MFS"/>
</dbReference>
<dbReference type="AlphaFoldDB" id="A0A5B8UCN8"/>
<keyword evidence="5 7" id="KW-0472">Membrane</keyword>
<evidence type="ECO:0000256" key="3">
    <source>
        <dbReference type="ARBA" id="ARBA00022692"/>
    </source>
</evidence>
<keyword evidence="10" id="KW-1185">Reference proteome</keyword>
<name>A0A5B8UCN8_9ACTN</name>
<organism evidence="9 10">
    <name type="scientific">Baekduia soli</name>
    <dbReference type="NCBI Taxonomy" id="496014"/>
    <lineage>
        <taxon>Bacteria</taxon>
        <taxon>Bacillati</taxon>
        <taxon>Actinomycetota</taxon>
        <taxon>Thermoleophilia</taxon>
        <taxon>Solirubrobacterales</taxon>
        <taxon>Baekduiaceae</taxon>
        <taxon>Baekduia</taxon>
    </lineage>
</organism>
<dbReference type="EMBL" id="CP042430">
    <property type="protein sequence ID" value="QEC50422.1"/>
    <property type="molecule type" value="Genomic_DNA"/>
</dbReference>
<dbReference type="PROSITE" id="PS00217">
    <property type="entry name" value="SUGAR_TRANSPORT_2"/>
    <property type="match status" value="1"/>
</dbReference>
<dbReference type="PANTHER" id="PTHR42718:SF9">
    <property type="entry name" value="MAJOR FACILITATOR SUPERFAMILY MULTIDRUG TRANSPORTER MFSC"/>
    <property type="match status" value="1"/>
</dbReference>